<dbReference type="AlphaFoldDB" id="A0A1H3VDN6"/>
<dbReference type="Gene3D" id="2.70.70.10">
    <property type="entry name" value="Glucose Permease (Domain IIA)"/>
    <property type="match status" value="1"/>
</dbReference>
<gene>
    <name evidence="2" type="ORF">SAMN04487990_10161</name>
</gene>
<evidence type="ECO:0000259" key="1">
    <source>
        <dbReference type="Pfam" id="PF01551"/>
    </source>
</evidence>
<protein>
    <submittedName>
        <fullName evidence="2">Peptidase family M23</fullName>
    </submittedName>
</protein>
<feature type="domain" description="M23ase beta-sheet core" evidence="1">
    <location>
        <begin position="98"/>
        <end position="171"/>
    </location>
</feature>
<organism evidence="2 3">
    <name type="scientific">Bizionia paragorgiae</name>
    <dbReference type="NCBI Taxonomy" id="283786"/>
    <lineage>
        <taxon>Bacteria</taxon>
        <taxon>Pseudomonadati</taxon>
        <taxon>Bacteroidota</taxon>
        <taxon>Flavobacteriia</taxon>
        <taxon>Flavobacteriales</taxon>
        <taxon>Flavobacteriaceae</taxon>
        <taxon>Bizionia</taxon>
    </lineage>
</organism>
<dbReference type="InterPro" id="IPR011055">
    <property type="entry name" value="Dup_hybrid_motif"/>
</dbReference>
<dbReference type="EMBL" id="FNQK01000001">
    <property type="protein sequence ID" value="SDZ72916.1"/>
    <property type="molecule type" value="Genomic_DNA"/>
</dbReference>
<evidence type="ECO:0000313" key="2">
    <source>
        <dbReference type="EMBL" id="SDZ72916.1"/>
    </source>
</evidence>
<dbReference type="SUPFAM" id="SSF51261">
    <property type="entry name" value="Duplicated hybrid motif"/>
    <property type="match status" value="1"/>
</dbReference>
<dbReference type="Pfam" id="PF01551">
    <property type="entry name" value="Peptidase_M23"/>
    <property type="match status" value="1"/>
</dbReference>
<accession>A0A1H3VDN6</accession>
<dbReference type="STRING" id="283786.SAMN04487990_10161"/>
<dbReference type="CDD" id="cd12797">
    <property type="entry name" value="M23_peptidase"/>
    <property type="match status" value="1"/>
</dbReference>
<proteinExistence type="predicted"/>
<dbReference type="Proteomes" id="UP000198846">
    <property type="component" value="Unassembled WGS sequence"/>
</dbReference>
<name>A0A1H3VDN6_BIZPA</name>
<dbReference type="RefSeq" id="WP_317042092.1">
    <property type="nucleotide sequence ID" value="NZ_FNQK01000001.1"/>
</dbReference>
<keyword evidence="3" id="KW-1185">Reference proteome</keyword>
<dbReference type="InterPro" id="IPR016047">
    <property type="entry name" value="M23ase_b-sheet_dom"/>
</dbReference>
<sequence>MMTTALFSSVLAENIQSPCCVIDATLDRSSYMPIDLSEANRDLKEFDVSSSRAWQEYISSRLSAQGKRVAYGGYLERRSIYSRSAYFNTEVSETERNIHLGVDLWVESGTKVLAAFDGEIHSFKDNRNYGDYGPTLILKHTINSVPFYTLYGHLSRESLRDLKEGTVVKQG</sequence>
<reference evidence="2 3" key="1">
    <citation type="submission" date="2016-10" db="EMBL/GenBank/DDBJ databases">
        <authorList>
            <person name="de Groot N.N."/>
        </authorList>
    </citation>
    <scope>NUCLEOTIDE SEQUENCE [LARGE SCALE GENOMIC DNA]</scope>
    <source>
        <strain evidence="2 3">DSM 23842</strain>
    </source>
</reference>
<evidence type="ECO:0000313" key="3">
    <source>
        <dbReference type="Proteomes" id="UP000198846"/>
    </source>
</evidence>